<keyword evidence="2" id="KW-0378">Hydrolase</keyword>
<gene>
    <name evidence="6" type="ORF">DIURU_005105</name>
</gene>
<evidence type="ECO:0000256" key="1">
    <source>
        <dbReference type="ARBA" id="ARBA00022741"/>
    </source>
</evidence>
<keyword evidence="7" id="KW-1185">Reference proteome</keyword>
<comment type="caution">
    <text evidence="6">The sequence shown here is derived from an EMBL/GenBank/DDBJ whole genome shotgun (WGS) entry which is preliminary data.</text>
</comment>
<reference evidence="6 7" key="1">
    <citation type="submission" date="2019-07" db="EMBL/GenBank/DDBJ databases">
        <title>Genome assembly of two rare yeast pathogens: Diutina rugosa and Trichomonascus ciferrii.</title>
        <authorList>
            <person name="Mixao V."/>
            <person name="Saus E."/>
            <person name="Hansen A."/>
            <person name="Lass-Flor C."/>
            <person name="Gabaldon T."/>
        </authorList>
    </citation>
    <scope>NUCLEOTIDE SEQUENCE [LARGE SCALE GENOMIC DNA]</scope>
    <source>
        <strain evidence="6 7">CBS 613</strain>
    </source>
</reference>
<feature type="compositionally biased region" description="Basic and acidic residues" evidence="4">
    <location>
        <begin position="384"/>
        <end position="401"/>
    </location>
</feature>
<sequence>MTTVSQTEPNLIKTETTDNDYASDIKSLAGSLSRLGIDSSPSSDRDSVTTVATTKQNKILSTALATSQGSDMMKMISPMAIDDDLVKLSQSVENEDLPRGFPAIKYVEDLEEWEQDGLAAIMKRESSLVSGGIFYHDANYSTASQMAALIAHHRPNDDDACGTTLIITSLSKIPQWECHFERSCYSEDDFDVKVYQGTHRHTSFSALSKHDVVITSYGILVSDYQQHFAATDPSDGMPGSKEKPYRSPLFGPRKVYHRIIVDDGQQIYKMTTLQSQAVAVLRARHRICLLSKPVIRRASDLYPYVRFLGIAPYNDKANFDTDISRPLRYTSLKRLEELRASFTRLVTLLKIIYVKNVENPNSENASDAEDEEEANTSESEAEDEVKVKEETPSQELVKEETPSQELPAKLPSPPSSPRRASSPSLSDPWNSASQAHLVIVPRGWLVPPSPASTSVSDDKPVMPSSPVKASDAESDAESDDAETSVVSNSIE</sequence>
<dbReference type="InterPro" id="IPR027417">
    <property type="entry name" value="P-loop_NTPase"/>
</dbReference>
<dbReference type="GO" id="GO:0005524">
    <property type="term" value="F:ATP binding"/>
    <property type="evidence" value="ECO:0007669"/>
    <property type="project" value="UniProtKB-KW"/>
</dbReference>
<accession>A0A642UEQ3</accession>
<dbReference type="InterPro" id="IPR050628">
    <property type="entry name" value="SNF2_RAD54_helicase_TF"/>
</dbReference>
<feature type="domain" description="SNF2 N-terminal" evidence="5">
    <location>
        <begin position="115"/>
        <end position="350"/>
    </location>
</feature>
<feature type="compositionally biased region" description="Acidic residues" evidence="4">
    <location>
        <begin position="366"/>
        <end position="383"/>
    </location>
</feature>
<evidence type="ECO:0000256" key="4">
    <source>
        <dbReference type="SAM" id="MobiDB-lite"/>
    </source>
</evidence>
<evidence type="ECO:0000256" key="2">
    <source>
        <dbReference type="ARBA" id="ARBA00022801"/>
    </source>
</evidence>
<dbReference type="Pfam" id="PF00176">
    <property type="entry name" value="SNF2-rel_dom"/>
    <property type="match status" value="1"/>
</dbReference>
<evidence type="ECO:0000313" key="7">
    <source>
        <dbReference type="Proteomes" id="UP000449547"/>
    </source>
</evidence>
<evidence type="ECO:0000259" key="5">
    <source>
        <dbReference type="Pfam" id="PF00176"/>
    </source>
</evidence>
<organism evidence="6 7">
    <name type="scientific">Diutina rugosa</name>
    <name type="common">Yeast</name>
    <name type="synonym">Candida rugosa</name>
    <dbReference type="NCBI Taxonomy" id="5481"/>
    <lineage>
        <taxon>Eukaryota</taxon>
        <taxon>Fungi</taxon>
        <taxon>Dikarya</taxon>
        <taxon>Ascomycota</taxon>
        <taxon>Saccharomycotina</taxon>
        <taxon>Pichiomycetes</taxon>
        <taxon>Debaryomycetaceae</taxon>
        <taxon>Diutina</taxon>
    </lineage>
</organism>
<dbReference type="GO" id="GO:0008094">
    <property type="term" value="F:ATP-dependent activity, acting on DNA"/>
    <property type="evidence" value="ECO:0007669"/>
    <property type="project" value="TreeGrafter"/>
</dbReference>
<dbReference type="SUPFAM" id="SSF52540">
    <property type="entry name" value="P-loop containing nucleoside triphosphate hydrolases"/>
    <property type="match status" value="1"/>
</dbReference>
<dbReference type="OrthoDB" id="3796869at2759"/>
<feature type="compositionally biased region" description="Acidic residues" evidence="4">
    <location>
        <begin position="472"/>
        <end position="482"/>
    </location>
</feature>
<keyword evidence="3" id="KW-0067">ATP-binding</keyword>
<dbReference type="GO" id="GO:0000724">
    <property type="term" value="P:double-strand break repair via homologous recombination"/>
    <property type="evidence" value="ECO:0007669"/>
    <property type="project" value="TreeGrafter"/>
</dbReference>
<dbReference type="Proteomes" id="UP000449547">
    <property type="component" value="Unassembled WGS sequence"/>
</dbReference>
<evidence type="ECO:0000256" key="3">
    <source>
        <dbReference type="ARBA" id="ARBA00022840"/>
    </source>
</evidence>
<evidence type="ECO:0000313" key="6">
    <source>
        <dbReference type="EMBL" id="KAA8897674.1"/>
    </source>
</evidence>
<proteinExistence type="predicted"/>
<dbReference type="VEuPathDB" id="FungiDB:DIURU_005105"/>
<feature type="region of interest" description="Disordered" evidence="4">
    <location>
        <begin position="360"/>
        <end position="430"/>
    </location>
</feature>
<dbReference type="GO" id="GO:0016787">
    <property type="term" value="F:hydrolase activity"/>
    <property type="evidence" value="ECO:0007669"/>
    <property type="project" value="UniProtKB-KW"/>
</dbReference>
<feature type="compositionally biased region" description="Low complexity" evidence="4">
    <location>
        <begin position="417"/>
        <end position="428"/>
    </location>
</feature>
<dbReference type="InterPro" id="IPR038718">
    <property type="entry name" value="SNF2-like_sf"/>
</dbReference>
<dbReference type="RefSeq" id="XP_034010102.1">
    <property type="nucleotide sequence ID" value="XM_034158051.1"/>
</dbReference>
<keyword evidence="1" id="KW-0547">Nucleotide-binding</keyword>
<dbReference type="EMBL" id="SWFT01000153">
    <property type="protein sequence ID" value="KAA8897674.1"/>
    <property type="molecule type" value="Genomic_DNA"/>
</dbReference>
<dbReference type="PANTHER" id="PTHR45626:SF16">
    <property type="entry name" value="ATP-DEPENDENT HELICASE ULS1"/>
    <property type="match status" value="1"/>
</dbReference>
<name>A0A642UEQ3_DIURU</name>
<protein>
    <recommendedName>
        <fullName evidence="5">SNF2 N-terminal domain-containing protein</fullName>
    </recommendedName>
</protein>
<dbReference type="Gene3D" id="3.40.50.10810">
    <property type="entry name" value="Tandem AAA-ATPase domain"/>
    <property type="match status" value="1"/>
</dbReference>
<dbReference type="PANTHER" id="PTHR45626">
    <property type="entry name" value="TRANSCRIPTION TERMINATION FACTOR 2-RELATED"/>
    <property type="match status" value="1"/>
</dbReference>
<dbReference type="GeneID" id="54783756"/>
<dbReference type="GO" id="GO:0005634">
    <property type="term" value="C:nucleus"/>
    <property type="evidence" value="ECO:0007669"/>
    <property type="project" value="TreeGrafter"/>
</dbReference>
<dbReference type="InterPro" id="IPR000330">
    <property type="entry name" value="SNF2_N"/>
</dbReference>
<dbReference type="AlphaFoldDB" id="A0A642UEQ3"/>
<dbReference type="GO" id="GO:0005737">
    <property type="term" value="C:cytoplasm"/>
    <property type="evidence" value="ECO:0007669"/>
    <property type="project" value="TreeGrafter"/>
</dbReference>
<feature type="region of interest" description="Disordered" evidence="4">
    <location>
        <begin position="444"/>
        <end position="491"/>
    </location>
</feature>